<name>A0A0V0HMR7_SOLCH</name>
<evidence type="ECO:0000313" key="1">
    <source>
        <dbReference type="EMBL" id="JAP21508.1"/>
    </source>
</evidence>
<protein>
    <submittedName>
        <fullName evidence="1">Putative ovule protein</fullName>
    </submittedName>
</protein>
<dbReference type="AlphaFoldDB" id="A0A0V0HMR7"/>
<accession>A0A0V0HMR7</accession>
<organism evidence="1">
    <name type="scientific">Solanum chacoense</name>
    <name type="common">Chaco potato</name>
    <dbReference type="NCBI Taxonomy" id="4108"/>
    <lineage>
        <taxon>Eukaryota</taxon>
        <taxon>Viridiplantae</taxon>
        <taxon>Streptophyta</taxon>
        <taxon>Embryophyta</taxon>
        <taxon>Tracheophyta</taxon>
        <taxon>Spermatophyta</taxon>
        <taxon>Magnoliopsida</taxon>
        <taxon>eudicotyledons</taxon>
        <taxon>Gunneridae</taxon>
        <taxon>Pentapetalae</taxon>
        <taxon>asterids</taxon>
        <taxon>lamiids</taxon>
        <taxon>Solanales</taxon>
        <taxon>Solanaceae</taxon>
        <taxon>Solanoideae</taxon>
        <taxon>Solaneae</taxon>
        <taxon>Solanum</taxon>
    </lineage>
</organism>
<sequence length="62" mass="7938">MHLLLHYFIRRNYLKSLLNYFIRRNYFKYLLLKTLNNIYTFIQLRSTYYTFLINITYNLIKF</sequence>
<dbReference type="EMBL" id="GEDG01017617">
    <property type="protein sequence ID" value="JAP21508.1"/>
    <property type="molecule type" value="Transcribed_RNA"/>
</dbReference>
<proteinExistence type="predicted"/>
<reference evidence="1" key="1">
    <citation type="submission" date="2015-12" db="EMBL/GenBank/DDBJ databases">
        <title>Gene expression during late stages of embryo sac development: a critical building block for successful pollen-pistil interactions.</title>
        <authorList>
            <person name="Liu Y."/>
            <person name="Joly V."/>
            <person name="Sabar M."/>
            <person name="Matton D.P."/>
        </authorList>
    </citation>
    <scope>NUCLEOTIDE SEQUENCE</scope>
</reference>